<dbReference type="STRING" id="1423351.A0A074SED0"/>
<evidence type="ECO:0000313" key="2">
    <source>
        <dbReference type="EMBL" id="KEP55183.1"/>
    </source>
</evidence>
<dbReference type="AlphaFoldDB" id="A0A074SED0"/>
<gene>
    <name evidence="2" type="ORF">V565_008300</name>
</gene>
<comment type="caution">
    <text evidence="2">The sequence shown here is derived from an EMBL/GenBank/DDBJ whole genome shotgun (WGS) entry which is preliminary data.</text>
</comment>
<reference evidence="2 3" key="1">
    <citation type="submission" date="2013-12" db="EMBL/GenBank/DDBJ databases">
        <authorList>
            <person name="Cubeta M."/>
            <person name="Pakala S."/>
            <person name="Fedorova N."/>
            <person name="Thomas E."/>
            <person name="Dean R."/>
            <person name="Jabaji S."/>
            <person name="Neate S."/>
            <person name="Toda T."/>
            <person name="Tavantzis S."/>
            <person name="Vilgalys R."/>
            <person name="Bharathan N."/>
            <person name="Pakala S."/>
            <person name="Losada L.S."/>
            <person name="Zafar N."/>
            <person name="Nierman W."/>
        </authorList>
    </citation>
    <scope>NUCLEOTIDE SEQUENCE [LARGE SCALE GENOMIC DNA]</scope>
    <source>
        <strain evidence="2 3">123E</strain>
    </source>
</reference>
<feature type="region of interest" description="Disordered" evidence="1">
    <location>
        <begin position="82"/>
        <end position="137"/>
    </location>
</feature>
<evidence type="ECO:0000256" key="1">
    <source>
        <dbReference type="SAM" id="MobiDB-lite"/>
    </source>
</evidence>
<protein>
    <submittedName>
        <fullName evidence="2">Uncharacterized protein</fullName>
    </submittedName>
</protein>
<dbReference type="Proteomes" id="UP000027456">
    <property type="component" value="Unassembled WGS sequence"/>
</dbReference>
<evidence type="ECO:0000313" key="3">
    <source>
        <dbReference type="Proteomes" id="UP000027456"/>
    </source>
</evidence>
<dbReference type="HOGENOM" id="CLU_721894_0_0_1"/>
<dbReference type="OrthoDB" id="3270840at2759"/>
<proteinExistence type="predicted"/>
<sequence>MSFSTRLPRSRNMEADLDDIPSELMQNAAQASRLRRRGAIRSGGRIDLFPSGSHPLGRENPDCLLVNSLRAANDRRGMRRVICGGPEEDGSDQDSGDDGILSPTSSFYRPSPLPTTIDLRPARARSTRAAPLRKSGRHTRNGCGAILHYSVLSVPRMRSSAALIEPDDDEAGIGGLPEHTYPVPRSKAMCKCTRERVGCLRCGNEIGVRYRPCAMHAFRIDRANVLFDPAHTHLDEPFAESEVVHIDADGNDSDSDSVVSVGGTTGPGLHSMINTLSSLLGQRRQPLRSPPPVPTPLRAGLSPMLAVSELPWIHEINPLPATGANATPLSPVSLTLALRRPLRDDGDEPGTPLDADMGESDTGRRTPMPARRVRRKRSESIER</sequence>
<feature type="compositionally biased region" description="Acidic residues" evidence="1">
    <location>
        <begin position="86"/>
        <end position="97"/>
    </location>
</feature>
<feature type="region of interest" description="Disordered" evidence="1">
    <location>
        <begin position="340"/>
        <end position="383"/>
    </location>
</feature>
<accession>A0A074SED0</accession>
<name>A0A074SED0_9AGAM</name>
<dbReference type="EMBL" id="AZST01000010">
    <property type="protein sequence ID" value="KEP55183.1"/>
    <property type="molecule type" value="Genomic_DNA"/>
</dbReference>
<organism evidence="2 3">
    <name type="scientific">Rhizoctonia solani 123E</name>
    <dbReference type="NCBI Taxonomy" id="1423351"/>
    <lineage>
        <taxon>Eukaryota</taxon>
        <taxon>Fungi</taxon>
        <taxon>Dikarya</taxon>
        <taxon>Basidiomycota</taxon>
        <taxon>Agaricomycotina</taxon>
        <taxon>Agaricomycetes</taxon>
        <taxon>Cantharellales</taxon>
        <taxon>Ceratobasidiaceae</taxon>
        <taxon>Rhizoctonia</taxon>
    </lineage>
</organism>
<keyword evidence="3" id="KW-1185">Reference proteome</keyword>